<reference evidence="4 5" key="1">
    <citation type="submission" date="2014-06" db="EMBL/GenBank/DDBJ databases">
        <title>Draft genome sequence of the putrescine producing strain Lactococcus lactis subsp cremoris GE214.</title>
        <authorList>
            <person name="Ladero V."/>
            <person name="Linares D.M."/>
            <person name="del Rio B."/>
            <person name="Mayo B."/>
            <person name="Martin M.C."/>
            <person name="Fernandez M."/>
            <person name="Alvarez M.A."/>
        </authorList>
    </citation>
    <scope>NUCLEOTIDE SEQUENCE [LARGE SCALE GENOMIC DNA]</scope>
    <source>
        <strain evidence="4 5">GE214</strain>
    </source>
</reference>
<dbReference type="PANTHER" id="PTHR13774">
    <property type="entry name" value="PHENAZINE BIOSYNTHESIS PROTEIN"/>
    <property type="match status" value="1"/>
</dbReference>
<name>A0A084ABS0_LACLC</name>
<keyword evidence="2" id="KW-0413">Isomerase</keyword>
<dbReference type="EMBL" id="AZSI01000023">
    <property type="protein sequence ID" value="KEY62749.1"/>
    <property type="molecule type" value="Genomic_DNA"/>
</dbReference>
<evidence type="ECO:0000256" key="3">
    <source>
        <dbReference type="PIRSR" id="PIRSR016184-1"/>
    </source>
</evidence>
<dbReference type="PANTHER" id="PTHR13774:SF17">
    <property type="entry name" value="PHENAZINE BIOSYNTHESIS-LIKE DOMAIN-CONTAINING PROTEIN"/>
    <property type="match status" value="1"/>
</dbReference>
<accession>A0A084ABS0</accession>
<dbReference type="GO" id="GO:0005737">
    <property type="term" value="C:cytoplasm"/>
    <property type="evidence" value="ECO:0007669"/>
    <property type="project" value="TreeGrafter"/>
</dbReference>
<evidence type="ECO:0000313" key="4">
    <source>
        <dbReference type="EMBL" id="KEY62749.1"/>
    </source>
</evidence>
<comment type="caution">
    <text evidence="4">The sequence shown here is derived from an EMBL/GenBank/DDBJ whole genome shotgun (WGS) entry which is preliminary data.</text>
</comment>
<evidence type="ECO:0008006" key="6">
    <source>
        <dbReference type="Google" id="ProtNLM"/>
    </source>
</evidence>
<dbReference type="Proteomes" id="UP000028401">
    <property type="component" value="Unassembled WGS sequence"/>
</dbReference>
<comment type="similarity">
    <text evidence="1">Belongs to the PhzF family.</text>
</comment>
<dbReference type="InterPro" id="IPR003719">
    <property type="entry name" value="Phenazine_PhzF-like"/>
</dbReference>
<evidence type="ECO:0000256" key="1">
    <source>
        <dbReference type="ARBA" id="ARBA00008270"/>
    </source>
</evidence>
<dbReference type="PIRSF" id="PIRSF016184">
    <property type="entry name" value="PhzC_PhzF"/>
    <property type="match status" value="1"/>
</dbReference>
<proteinExistence type="inferred from homology"/>
<dbReference type="GO" id="GO:0016853">
    <property type="term" value="F:isomerase activity"/>
    <property type="evidence" value="ECO:0007669"/>
    <property type="project" value="UniProtKB-KW"/>
</dbReference>
<organism evidence="4 5">
    <name type="scientific">Lactococcus cremoris subsp. cremoris GE214</name>
    <dbReference type="NCBI Taxonomy" id="1415168"/>
    <lineage>
        <taxon>Bacteria</taxon>
        <taxon>Bacillati</taxon>
        <taxon>Bacillota</taxon>
        <taxon>Bacilli</taxon>
        <taxon>Lactobacillales</taxon>
        <taxon>Streptococcaceae</taxon>
        <taxon>Lactococcus</taxon>
        <taxon>Lactococcus cremoris subsp. cremoris</taxon>
    </lineage>
</organism>
<dbReference type="NCBIfam" id="TIGR00654">
    <property type="entry name" value="PhzF_family"/>
    <property type="match status" value="1"/>
</dbReference>
<dbReference type="SUPFAM" id="SSF54506">
    <property type="entry name" value="Diaminopimelate epimerase-like"/>
    <property type="match status" value="1"/>
</dbReference>
<dbReference type="Pfam" id="PF02567">
    <property type="entry name" value="PhzC-PhzF"/>
    <property type="match status" value="1"/>
</dbReference>
<dbReference type="Gene3D" id="3.10.310.10">
    <property type="entry name" value="Diaminopimelate Epimerase, Chain A, domain 1"/>
    <property type="match status" value="2"/>
</dbReference>
<gene>
    <name evidence="4" type="ORF">U725_01059</name>
</gene>
<feature type="active site" evidence="3">
    <location>
        <position position="46"/>
    </location>
</feature>
<sequence>MSLNYYVVDAFADEIFKGNPAAVYVLDEWLSAENMQKIAIENNLSETAFTVKKDDYFELRWFTPDREIDLCGHATLATAFVLFNYYGESGPTLRFTSQSGDLFVTKNEDAYYMDFPSILLKKVDILPEYEEALGAKIKEAYLARDLFFVLEDEATVRNLRPNFTAVEKFELGIGVIVTSEGKEEDFVSRTFFPKLTINEDPVCGLAHSNLIPYWAEKLDKKVLTAYQASARGGYLKCELKENRVSIGGKAVLFAKGEIFL</sequence>
<dbReference type="AlphaFoldDB" id="A0A084ABS0"/>
<evidence type="ECO:0000256" key="2">
    <source>
        <dbReference type="ARBA" id="ARBA00023235"/>
    </source>
</evidence>
<evidence type="ECO:0000313" key="5">
    <source>
        <dbReference type="Proteomes" id="UP000028401"/>
    </source>
</evidence>
<protein>
    <recommendedName>
        <fullName evidence="6">PhzF family phenazine biosynthesis protein</fullName>
    </recommendedName>
</protein>
<dbReference type="PATRIC" id="fig|1415168.3.peg.1124"/>
<dbReference type="RefSeq" id="WP_042748070.1">
    <property type="nucleotide sequence ID" value="NZ_AZSI01000023.1"/>
</dbReference>